<accession>A0A8H7PDV0</accession>
<gene>
    <name evidence="2" type="ORF">INT43_008282</name>
</gene>
<dbReference type="EMBL" id="JAEPQZ010000020">
    <property type="protein sequence ID" value="KAG2171556.1"/>
    <property type="molecule type" value="Genomic_DNA"/>
</dbReference>
<evidence type="ECO:0000313" key="3">
    <source>
        <dbReference type="Proteomes" id="UP000654370"/>
    </source>
</evidence>
<keyword evidence="3" id="KW-1185">Reference proteome</keyword>
<feature type="signal peptide" evidence="1">
    <location>
        <begin position="1"/>
        <end position="20"/>
    </location>
</feature>
<comment type="caution">
    <text evidence="2">The sequence shown here is derived from an EMBL/GenBank/DDBJ whole genome shotgun (WGS) entry which is preliminary data.</text>
</comment>
<dbReference type="OrthoDB" id="2436797at2759"/>
<organism evidence="2 3">
    <name type="scientific">Mortierella isabellina</name>
    <name type="common">Filamentous fungus</name>
    <name type="synonym">Umbelopsis isabellina</name>
    <dbReference type="NCBI Taxonomy" id="91625"/>
    <lineage>
        <taxon>Eukaryota</taxon>
        <taxon>Fungi</taxon>
        <taxon>Fungi incertae sedis</taxon>
        <taxon>Mucoromycota</taxon>
        <taxon>Mucoromycotina</taxon>
        <taxon>Umbelopsidomycetes</taxon>
        <taxon>Umbelopsidales</taxon>
        <taxon>Umbelopsidaceae</taxon>
        <taxon>Umbelopsis</taxon>
    </lineage>
</organism>
<proteinExistence type="predicted"/>
<dbReference type="Proteomes" id="UP000654370">
    <property type="component" value="Unassembled WGS sequence"/>
</dbReference>
<keyword evidence="1" id="KW-0732">Signal</keyword>
<dbReference type="AlphaFoldDB" id="A0A8H7PDV0"/>
<protein>
    <submittedName>
        <fullName evidence="2">Uncharacterized protein</fullName>
    </submittedName>
</protein>
<sequence length="125" mass="13502">MRASLAACVFALLSFASVHASPIEDTIENYDLTGIPGVVPNNDTASPGVHPNMHENAIALHEDSASSCGSKWYQTRCKFTCPCGWYYYESGPHKCNGLCYDVKHVGCRGSCPKGTKTYCGTCSKN</sequence>
<name>A0A8H7PDV0_MORIS</name>
<evidence type="ECO:0000256" key="1">
    <source>
        <dbReference type="SAM" id="SignalP"/>
    </source>
</evidence>
<feature type="chain" id="PRO_5034802076" evidence="1">
    <location>
        <begin position="21"/>
        <end position="125"/>
    </location>
</feature>
<reference evidence="2" key="1">
    <citation type="submission" date="2020-12" db="EMBL/GenBank/DDBJ databases">
        <title>Metabolic potential, ecology and presence of endohyphal bacteria is reflected in genomic diversity of Mucoromycotina.</title>
        <authorList>
            <person name="Muszewska A."/>
            <person name="Okrasinska A."/>
            <person name="Steczkiewicz K."/>
            <person name="Drgas O."/>
            <person name="Orlowska M."/>
            <person name="Perlinska-Lenart U."/>
            <person name="Aleksandrzak-Piekarczyk T."/>
            <person name="Szatraj K."/>
            <person name="Zielenkiewicz U."/>
            <person name="Pilsyk S."/>
            <person name="Malc E."/>
            <person name="Mieczkowski P."/>
            <person name="Kruszewska J.S."/>
            <person name="Biernat P."/>
            <person name="Pawlowska J."/>
        </authorList>
    </citation>
    <scope>NUCLEOTIDE SEQUENCE</scope>
    <source>
        <strain evidence="2">WA0000067209</strain>
    </source>
</reference>
<evidence type="ECO:0000313" key="2">
    <source>
        <dbReference type="EMBL" id="KAG2171556.1"/>
    </source>
</evidence>